<dbReference type="EMBL" id="BGZK01000443">
    <property type="protein sequence ID" value="GBP43849.1"/>
    <property type="molecule type" value="Genomic_DNA"/>
</dbReference>
<organism evidence="1 2">
    <name type="scientific">Eumeta variegata</name>
    <name type="common">Bagworm moth</name>
    <name type="synonym">Eumeta japonica</name>
    <dbReference type="NCBI Taxonomy" id="151549"/>
    <lineage>
        <taxon>Eukaryota</taxon>
        <taxon>Metazoa</taxon>
        <taxon>Ecdysozoa</taxon>
        <taxon>Arthropoda</taxon>
        <taxon>Hexapoda</taxon>
        <taxon>Insecta</taxon>
        <taxon>Pterygota</taxon>
        <taxon>Neoptera</taxon>
        <taxon>Endopterygota</taxon>
        <taxon>Lepidoptera</taxon>
        <taxon>Glossata</taxon>
        <taxon>Ditrysia</taxon>
        <taxon>Tineoidea</taxon>
        <taxon>Psychidae</taxon>
        <taxon>Oiketicinae</taxon>
        <taxon>Eumeta</taxon>
    </lineage>
</organism>
<protein>
    <submittedName>
        <fullName evidence="1">Uncharacterized protein</fullName>
    </submittedName>
</protein>
<dbReference type="AlphaFoldDB" id="A0A4C1W020"/>
<gene>
    <name evidence="1" type="ORF">EVAR_82281_1</name>
</gene>
<evidence type="ECO:0000313" key="1">
    <source>
        <dbReference type="EMBL" id="GBP43849.1"/>
    </source>
</evidence>
<comment type="caution">
    <text evidence="1">The sequence shown here is derived from an EMBL/GenBank/DDBJ whole genome shotgun (WGS) entry which is preliminary data.</text>
</comment>
<reference evidence="1 2" key="1">
    <citation type="journal article" date="2019" name="Commun. Biol.">
        <title>The bagworm genome reveals a unique fibroin gene that provides high tensile strength.</title>
        <authorList>
            <person name="Kono N."/>
            <person name="Nakamura H."/>
            <person name="Ohtoshi R."/>
            <person name="Tomita M."/>
            <person name="Numata K."/>
            <person name="Arakawa K."/>
        </authorList>
    </citation>
    <scope>NUCLEOTIDE SEQUENCE [LARGE SCALE GENOMIC DNA]</scope>
</reference>
<proteinExistence type="predicted"/>
<keyword evidence="2" id="KW-1185">Reference proteome</keyword>
<accession>A0A4C1W020</accession>
<dbReference type="Proteomes" id="UP000299102">
    <property type="component" value="Unassembled WGS sequence"/>
</dbReference>
<sequence>MYSLGYTSDTCALFEERKFRLTVSSAAIDSKMLIAAREAAARASPRPTAVSAHRFVSVSAEPSVSEGAATPAHGSAAVGARLPRQAAHTYLSRLLRGDTKNVIGYSLKIVASITTQSATCR</sequence>
<evidence type="ECO:0000313" key="2">
    <source>
        <dbReference type="Proteomes" id="UP000299102"/>
    </source>
</evidence>
<name>A0A4C1W020_EUMVA</name>